<reference evidence="2" key="1">
    <citation type="submission" date="2014-09" db="EMBL/GenBank/DDBJ databases">
        <authorList>
            <person name="Mudge J."/>
            <person name="Ramaraj T."/>
            <person name="Lindquist I.E."/>
            <person name="Bharti A.K."/>
            <person name="Sundararajan A."/>
            <person name="Cameron C.T."/>
            <person name="Woodward J.E."/>
            <person name="May G.D."/>
            <person name="Brubaker C."/>
            <person name="Broadhvest J."/>
            <person name="Wilkins T.A."/>
        </authorList>
    </citation>
    <scope>NUCLEOTIDE SEQUENCE</scope>
    <source>
        <strain evidence="2">cv. AKA8401</strain>
    </source>
</reference>
<name>A0A0B0MW67_GOSAR</name>
<proteinExistence type="predicted"/>
<keyword evidence="2" id="KW-1185">Reference proteome</keyword>
<dbReference type="AlphaFoldDB" id="A0A0B0MW67"/>
<gene>
    <name evidence="1" type="ORF">F383_32206</name>
</gene>
<evidence type="ECO:0000313" key="1">
    <source>
        <dbReference type="EMBL" id="KHG06308.1"/>
    </source>
</evidence>
<dbReference type="EMBL" id="JRRC01448440">
    <property type="protein sequence ID" value="KHG06308.1"/>
    <property type="molecule type" value="Genomic_DNA"/>
</dbReference>
<dbReference type="Proteomes" id="UP000032142">
    <property type="component" value="Unassembled WGS sequence"/>
</dbReference>
<organism evidence="1 2">
    <name type="scientific">Gossypium arboreum</name>
    <name type="common">Tree cotton</name>
    <name type="synonym">Gossypium nanking</name>
    <dbReference type="NCBI Taxonomy" id="29729"/>
    <lineage>
        <taxon>Eukaryota</taxon>
        <taxon>Viridiplantae</taxon>
        <taxon>Streptophyta</taxon>
        <taxon>Embryophyta</taxon>
        <taxon>Tracheophyta</taxon>
        <taxon>Spermatophyta</taxon>
        <taxon>Magnoliopsida</taxon>
        <taxon>eudicotyledons</taxon>
        <taxon>Gunneridae</taxon>
        <taxon>Pentapetalae</taxon>
        <taxon>rosids</taxon>
        <taxon>malvids</taxon>
        <taxon>Malvales</taxon>
        <taxon>Malvaceae</taxon>
        <taxon>Malvoideae</taxon>
        <taxon>Gossypium</taxon>
    </lineage>
</organism>
<accession>A0A0B0MW67</accession>
<sequence length="80" mass="9067">MHKFTHLERRCSIFETPPLSQIQEKQLNRHFEPSFDFREGFSDAATVGSGIMDVGRGPWVVLHARWPDMRGGVRGGGERG</sequence>
<protein>
    <submittedName>
        <fullName evidence="1">Protein disks lost</fullName>
    </submittedName>
</protein>
<evidence type="ECO:0000313" key="2">
    <source>
        <dbReference type="Proteomes" id="UP000032142"/>
    </source>
</evidence>
<comment type="caution">
    <text evidence="1">The sequence shown here is derived from an EMBL/GenBank/DDBJ whole genome shotgun (WGS) entry which is preliminary data.</text>
</comment>